<name>A0A367ISD7_RHIST</name>
<dbReference type="OrthoDB" id="16911at2759"/>
<sequence length="220" mass="25639">KTVLELEEKAESERMEKTEEEDYDPDCVQVKVTEYEDLKELMIDLSTTNEIKSASNYNWINIGKDKCVLNILNTGFMVLEKLNGKWIGTFRRENIKSDFFPKPTRIPLEASDLPSAIRGSETWLQKSMTINRGSMLRTASFRKDKMTEAQEKALSRYKIEVSSKMTKGQAMDLLTKLRYGQLNIWKLEWKLNEKKKLLEKKKMDAAALLRENEPKFSVVR</sequence>
<evidence type="ECO:0000256" key="1">
    <source>
        <dbReference type="SAM" id="MobiDB-lite"/>
    </source>
</evidence>
<evidence type="ECO:0000313" key="2">
    <source>
        <dbReference type="EMBL" id="RCH80583.1"/>
    </source>
</evidence>
<feature type="compositionally biased region" description="Basic and acidic residues" evidence="1">
    <location>
        <begin position="1"/>
        <end position="17"/>
    </location>
</feature>
<evidence type="ECO:0000313" key="3">
    <source>
        <dbReference type="Proteomes" id="UP000253551"/>
    </source>
</evidence>
<gene>
    <name evidence="2" type="ORF">CU098_004766</name>
</gene>
<dbReference type="Proteomes" id="UP000253551">
    <property type="component" value="Unassembled WGS sequence"/>
</dbReference>
<reference evidence="2 3" key="1">
    <citation type="journal article" date="2018" name="G3 (Bethesda)">
        <title>Phylogenetic and Phylogenomic Definition of Rhizopus Species.</title>
        <authorList>
            <person name="Gryganskyi A.P."/>
            <person name="Golan J."/>
            <person name="Dolatabadi S."/>
            <person name="Mondo S."/>
            <person name="Robb S."/>
            <person name="Idnurm A."/>
            <person name="Muszewska A."/>
            <person name="Steczkiewicz K."/>
            <person name="Masonjones S."/>
            <person name="Liao H.L."/>
            <person name="Gajdeczka M.T."/>
            <person name="Anike F."/>
            <person name="Vuek A."/>
            <person name="Anishchenko I.M."/>
            <person name="Voigt K."/>
            <person name="de Hoog G.S."/>
            <person name="Smith M.E."/>
            <person name="Heitman J."/>
            <person name="Vilgalys R."/>
            <person name="Stajich J.E."/>
        </authorList>
    </citation>
    <scope>NUCLEOTIDE SEQUENCE [LARGE SCALE GENOMIC DNA]</scope>
    <source>
        <strain evidence="2 3">LSU 92-RS-03</strain>
    </source>
</reference>
<comment type="caution">
    <text evidence="2">The sequence shown here is derived from an EMBL/GenBank/DDBJ whole genome shotgun (WGS) entry which is preliminary data.</text>
</comment>
<dbReference type="STRING" id="4846.A0A367ISD7"/>
<organism evidence="2 3">
    <name type="scientific">Rhizopus stolonifer</name>
    <name type="common">Rhizopus nigricans</name>
    <dbReference type="NCBI Taxonomy" id="4846"/>
    <lineage>
        <taxon>Eukaryota</taxon>
        <taxon>Fungi</taxon>
        <taxon>Fungi incertae sedis</taxon>
        <taxon>Mucoromycota</taxon>
        <taxon>Mucoromycotina</taxon>
        <taxon>Mucoromycetes</taxon>
        <taxon>Mucorales</taxon>
        <taxon>Mucorineae</taxon>
        <taxon>Rhizopodaceae</taxon>
        <taxon>Rhizopus</taxon>
    </lineage>
</organism>
<protein>
    <submittedName>
        <fullName evidence="2">Uncharacterized protein</fullName>
    </submittedName>
</protein>
<dbReference type="EMBL" id="PJQM01005922">
    <property type="protein sequence ID" value="RCH80583.1"/>
    <property type="molecule type" value="Genomic_DNA"/>
</dbReference>
<dbReference type="AlphaFoldDB" id="A0A367ISD7"/>
<feature type="region of interest" description="Disordered" evidence="1">
    <location>
        <begin position="1"/>
        <end position="23"/>
    </location>
</feature>
<feature type="non-terminal residue" evidence="2">
    <location>
        <position position="1"/>
    </location>
</feature>
<keyword evidence="3" id="KW-1185">Reference proteome</keyword>
<proteinExistence type="predicted"/>
<accession>A0A367ISD7</accession>